<comment type="caution">
    <text evidence="2">The sequence shown here is derived from an EMBL/GenBank/DDBJ whole genome shotgun (WGS) entry which is preliminary data.</text>
</comment>
<dbReference type="RefSeq" id="WP_192147941.1">
    <property type="nucleotide sequence ID" value="NZ_JACYXI010000005.1"/>
</dbReference>
<dbReference type="Proteomes" id="UP000632063">
    <property type="component" value="Unassembled WGS sequence"/>
</dbReference>
<reference evidence="3" key="1">
    <citation type="submission" date="2020-09" db="EMBL/GenBank/DDBJ databases">
        <title>The genome sequence of strain Labrenzia suaedae 4C16A.</title>
        <authorList>
            <person name="Liu Y."/>
        </authorList>
    </citation>
    <scope>NUCLEOTIDE SEQUENCE [LARGE SCALE GENOMIC DNA]</scope>
    <source>
        <strain evidence="3">4C16A</strain>
    </source>
</reference>
<name>A0ABR9CLT3_9HYPH</name>
<evidence type="ECO:0000313" key="3">
    <source>
        <dbReference type="Proteomes" id="UP000632063"/>
    </source>
</evidence>
<keyword evidence="3" id="KW-1185">Reference proteome</keyword>
<organism evidence="2 3">
    <name type="scientific">Roseibium litorale</name>
    <dbReference type="NCBI Taxonomy" id="2803841"/>
    <lineage>
        <taxon>Bacteria</taxon>
        <taxon>Pseudomonadati</taxon>
        <taxon>Pseudomonadota</taxon>
        <taxon>Alphaproteobacteria</taxon>
        <taxon>Hyphomicrobiales</taxon>
        <taxon>Stappiaceae</taxon>
        <taxon>Roseibium</taxon>
    </lineage>
</organism>
<gene>
    <name evidence="2" type="ORF">IG616_09575</name>
</gene>
<feature type="transmembrane region" description="Helical" evidence="1">
    <location>
        <begin position="66"/>
        <end position="84"/>
    </location>
</feature>
<keyword evidence="1" id="KW-0812">Transmembrane</keyword>
<keyword evidence="1" id="KW-1133">Transmembrane helix</keyword>
<feature type="transmembrane region" description="Helical" evidence="1">
    <location>
        <begin position="96"/>
        <end position="126"/>
    </location>
</feature>
<keyword evidence="1" id="KW-0472">Membrane</keyword>
<evidence type="ECO:0000313" key="2">
    <source>
        <dbReference type="EMBL" id="MBD8891799.1"/>
    </source>
</evidence>
<reference evidence="2 3" key="2">
    <citation type="journal article" date="2021" name="Int. J. Syst. Evol. Microbiol.">
        <title>Roseibium litorale sp. nov., isolated from a tidal flat sediment and proposal for the reclassification of Labrenzia polysiphoniae as Roseibium polysiphoniae comb. nov.</title>
        <authorList>
            <person name="Liu Y."/>
            <person name="Pei T."/>
            <person name="Du J."/>
            <person name="Chao M."/>
            <person name="Deng M.R."/>
            <person name="Zhu H."/>
        </authorList>
    </citation>
    <scope>NUCLEOTIDE SEQUENCE [LARGE SCALE GENOMIC DNA]</scope>
    <source>
        <strain evidence="2 3">4C16A</strain>
    </source>
</reference>
<evidence type="ECO:0000256" key="1">
    <source>
        <dbReference type="SAM" id="Phobius"/>
    </source>
</evidence>
<sequence>MTNEPIVPKLPNGNEQNIDKFEAQLLSLQETVASLVAEREGGELSDNAVQRQLLILEIKQRIRMRYTVTVLAIIVILAMASFAMHSVHSYFVGPVVLIPASLAIALFFAPIVSITAVTIMLLMGAFRRFKDDDMERVDMKALATAALKLGGGGS</sequence>
<proteinExistence type="predicted"/>
<evidence type="ECO:0008006" key="4">
    <source>
        <dbReference type="Google" id="ProtNLM"/>
    </source>
</evidence>
<protein>
    <recommendedName>
        <fullName evidence="4">Superfamily III holin-X</fullName>
    </recommendedName>
</protein>
<dbReference type="EMBL" id="JACYXI010000005">
    <property type="protein sequence ID" value="MBD8891799.1"/>
    <property type="molecule type" value="Genomic_DNA"/>
</dbReference>
<accession>A0ABR9CLT3</accession>